<evidence type="ECO:0000256" key="1">
    <source>
        <dbReference type="SAM" id="MobiDB-lite"/>
    </source>
</evidence>
<proteinExistence type="predicted"/>
<reference evidence="2" key="1">
    <citation type="submission" date="2019-12" db="EMBL/GenBank/DDBJ databases">
        <title>Genome sequencing and annotation of Brassica cretica.</title>
        <authorList>
            <person name="Studholme D.J."/>
            <person name="Sarris P.F."/>
        </authorList>
    </citation>
    <scope>NUCLEOTIDE SEQUENCE</scope>
    <source>
        <strain evidence="2">PFS-001/15</strain>
        <tissue evidence="2">Leaf</tissue>
    </source>
</reference>
<feature type="region of interest" description="Disordered" evidence="1">
    <location>
        <begin position="170"/>
        <end position="191"/>
    </location>
</feature>
<accession>A0A8S9JEU9</accession>
<evidence type="ECO:0000313" key="3">
    <source>
        <dbReference type="Proteomes" id="UP000712281"/>
    </source>
</evidence>
<feature type="compositionally biased region" description="Basic and acidic residues" evidence="1">
    <location>
        <begin position="170"/>
        <end position="179"/>
    </location>
</feature>
<dbReference type="AlphaFoldDB" id="A0A8S9JEU9"/>
<organism evidence="2 3">
    <name type="scientific">Brassica cretica</name>
    <name type="common">Mustard</name>
    <dbReference type="NCBI Taxonomy" id="69181"/>
    <lineage>
        <taxon>Eukaryota</taxon>
        <taxon>Viridiplantae</taxon>
        <taxon>Streptophyta</taxon>
        <taxon>Embryophyta</taxon>
        <taxon>Tracheophyta</taxon>
        <taxon>Spermatophyta</taxon>
        <taxon>Magnoliopsida</taxon>
        <taxon>eudicotyledons</taxon>
        <taxon>Gunneridae</taxon>
        <taxon>Pentapetalae</taxon>
        <taxon>rosids</taxon>
        <taxon>malvids</taxon>
        <taxon>Brassicales</taxon>
        <taxon>Brassicaceae</taxon>
        <taxon>Brassiceae</taxon>
        <taxon>Brassica</taxon>
    </lineage>
</organism>
<name>A0A8S9JEU9_BRACR</name>
<evidence type="ECO:0000313" key="2">
    <source>
        <dbReference type="EMBL" id="KAF2580103.1"/>
    </source>
</evidence>
<dbReference type="Proteomes" id="UP000712281">
    <property type="component" value="Unassembled WGS sequence"/>
</dbReference>
<gene>
    <name evidence="2" type="ORF">F2Q68_00005240</name>
</gene>
<dbReference type="EMBL" id="QGKW02001660">
    <property type="protein sequence ID" value="KAF2580103.1"/>
    <property type="molecule type" value="Genomic_DNA"/>
</dbReference>
<sequence length="191" mass="21582">MAETEDWPSINLVVESRATKIDHEISKNEVVEEVIHDGLEARRFRRMTFLQHEVFRGTSYLRNIISNTLEAGRELSRTGIKHDGIEAQRENPKLDETLILNGSRKIFGIDRGSEICRKDRNQTNGPRSTRWLGVSVQNVVSTVQKAECLQKLEVSPCMGAAHAALHVEARGGSTKHEVSPRMQPKHADRHV</sequence>
<protein>
    <submittedName>
        <fullName evidence="2">Uncharacterized protein</fullName>
    </submittedName>
</protein>
<comment type="caution">
    <text evidence="2">The sequence shown here is derived from an EMBL/GenBank/DDBJ whole genome shotgun (WGS) entry which is preliminary data.</text>
</comment>